<keyword evidence="4" id="KW-0175">Coiled coil</keyword>
<evidence type="ECO:0000256" key="2">
    <source>
        <dbReference type="ARBA" id="ARBA00022448"/>
    </source>
</evidence>
<dbReference type="Proteomes" id="UP000297565">
    <property type="component" value="Unassembled WGS sequence"/>
</dbReference>
<name>A0AAX2RZR4_HISSO</name>
<keyword evidence="2" id="KW-0813">Transport</keyword>
<dbReference type="Gene3D" id="3.40.190.170">
    <property type="entry name" value="Bacterial extracellular solute-binding protein, family 7"/>
    <property type="match status" value="1"/>
</dbReference>
<dbReference type="GO" id="GO:0055085">
    <property type="term" value="P:transmembrane transport"/>
    <property type="evidence" value="ECO:0007669"/>
    <property type="project" value="InterPro"/>
</dbReference>
<organism evidence="5 6">
    <name type="scientific">Histophilus somni</name>
    <name type="common">Haemophilus somnus</name>
    <dbReference type="NCBI Taxonomy" id="731"/>
    <lineage>
        <taxon>Bacteria</taxon>
        <taxon>Pseudomonadati</taxon>
        <taxon>Pseudomonadota</taxon>
        <taxon>Gammaproteobacteria</taxon>
        <taxon>Pasteurellales</taxon>
        <taxon>Pasteurellaceae</taxon>
        <taxon>Histophilus</taxon>
    </lineage>
</organism>
<dbReference type="InterPro" id="IPR018389">
    <property type="entry name" value="DctP_fam"/>
</dbReference>
<evidence type="ECO:0000313" key="6">
    <source>
        <dbReference type="Proteomes" id="UP000297565"/>
    </source>
</evidence>
<dbReference type="NCBIfam" id="NF037995">
    <property type="entry name" value="TRAP_S1"/>
    <property type="match status" value="1"/>
</dbReference>
<evidence type="ECO:0000256" key="1">
    <source>
        <dbReference type="ARBA" id="ARBA00009023"/>
    </source>
</evidence>
<reference evidence="5 6" key="1">
    <citation type="submission" date="2019-03" db="EMBL/GenBank/DDBJ databases">
        <title>Horizontal Gene Transfer Machinery in Histophilus somni.</title>
        <authorList>
            <person name="Mostafa Nazari M."/>
            <person name="Liljebjelke K."/>
        </authorList>
    </citation>
    <scope>NUCLEOTIDE SEQUENCE [LARGE SCALE GENOMIC DNA]</scope>
    <source>
        <strain evidence="5 6">UOC-EPH-KLM-04</strain>
    </source>
</reference>
<dbReference type="CDD" id="cd13603">
    <property type="entry name" value="PBP2_TRAP_Siap_TeaA_like"/>
    <property type="match status" value="1"/>
</dbReference>
<dbReference type="PANTHER" id="PTHR33376:SF7">
    <property type="entry name" value="C4-DICARBOXYLATE-BINDING PROTEIN DCTB"/>
    <property type="match status" value="1"/>
</dbReference>
<proteinExistence type="inferred from homology"/>
<dbReference type="EMBL" id="SNRV01000006">
    <property type="protein sequence ID" value="TEW30326.1"/>
    <property type="molecule type" value="Genomic_DNA"/>
</dbReference>
<sequence>MQKTAKNCKKLQKTAKNCKKLQKTAKNCKKLQKTAKNCKKLHSILLTTLLISLPVLSQAKTLRLAHHMANDNVNHTLVIDFSDKLKEISNGKLTVDVYSNGILGDQVELFEGMKLGTVDMSISDTSIIASYYSPIGILDMPYFFKDMEHIKKLLSTAKMAEIKKQVEAKSGVKILSIQPVAYRNIILKKELADNNKFDGLKIRVPNSPVLVNTITLLGATPSPIPSGEAYTAIQTGVVDGMEGNPEFLSSIKISEVAKNWYETQHAMTFTALNISAKKFNSLTESEQQWIKEAVTFAIDQFYIKTVNTDEKWRNYLKQQGVVFHNVDISVLREKAKPMVDKFVKENELEELYAEAQK</sequence>
<dbReference type="PANTHER" id="PTHR33376">
    <property type="match status" value="1"/>
</dbReference>
<dbReference type="InterPro" id="IPR038404">
    <property type="entry name" value="TRAP_DctP_sf"/>
</dbReference>
<dbReference type="AlphaFoldDB" id="A0AAX2RZR4"/>
<protein>
    <submittedName>
        <fullName evidence="5">TRAP transporter substrate-binding protein</fullName>
    </submittedName>
</protein>
<evidence type="ECO:0000313" key="5">
    <source>
        <dbReference type="EMBL" id="TEW30326.1"/>
    </source>
</evidence>
<evidence type="ECO:0000256" key="3">
    <source>
        <dbReference type="ARBA" id="ARBA00022729"/>
    </source>
</evidence>
<dbReference type="Pfam" id="PF03480">
    <property type="entry name" value="DctP"/>
    <property type="match status" value="1"/>
</dbReference>
<evidence type="ECO:0000256" key="4">
    <source>
        <dbReference type="SAM" id="Coils"/>
    </source>
</evidence>
<comment type="caution">
    <text evidence="5">The sequence shown here is derived from an EMBL/GenBank/DDBJ whole genome shotgun (WGS) entry which is preliminary data.</text>
</comment>
<feature type="coiled-coil region" evidence="4">
    <location>
        <begin position="11"/>
        <end position="41"/>
    </location>
</feature>
<gene>
    <name evidence="5" type="ORF">E2R48_04160</name>
</gene>
<accession>A0AAX2RZR4</accession>
<comment type="similarity">
    <text evidence="1">Belongs to the bacterial solute-binding protein 7 family.</text>
</comment>
<keyword evidence="3" id="KW-0732">Signal</keyword>